<protein>
    <submittedName>
        <fullName evidence="9">MFS transporter</fullName>
    </submittedName>
</protein>
<dbReference type="Proteomes" id="UP001595733">
    <property type="component" value="Unassembled WGS sequence"/>
</dbReference>
<dbReference type="EMBL" id="JBHSEF010000023">
    <property type="protein sequence ID" value="MFC4355622.1"/>
    <property type="molecule type" value="Genomic_DNA"/>
</dbReference>
<evidence type="ECO:0000256" key="1">
    <source>
        <dbReference type="ARBA" id="ARBA00004651"/>
    </source>
</evidence>
<keyword evidence="10" id="KW-1185">Reference proteome</keyword>
<accession>A0ABV8UWD1</accession>
<keyword evidence="5 7" id="KW-1133">Transmembrane helix</keyword>
<keyword evidence="4 7" id="KW-0812">Transmembrane</keyword>
<dbReference type="SUPFAM" id="SSF103473">
    <property type="entry name" value="MFS general substrate transporter"/>
    <property type="match status" value="1"/>
</dbReference>
<feature type="transmembrane region" description="Helical" evidence="7">
    <location>
        <begin position="217"/>
        <end position="243"/>
    </location>
</feature>
<feature type="transmembrane region" description="Helical" evidence="7">
    <location>
        <begin position="169"/>
        <end position="186"/>
    </location>
</feature>
<dbReference type="PANTHER" id="PTHR23513:SF6">
    <property type="entry name" value="MAJOR FACILITATOR SUPERFAMILY ASSOCIATED DOMAIN-CONTAINING PROTEIN"/>
    <property type="match status" value="1"/>
</dbReference>
<evidence type="ECO:0000256" key="4">
    <source>
        <dbReference type="ARBA" id="ARBA00022692"/>
    </source>
</evidence>
<dbReference type="CDD" id="cd06173">
    <property type="entry name" value="MFS_MefA_like"/>
    <property type="match status" value="1"/>
</dbReference>
<gene>
    <name evidence="9" type="ORF">ACFO0S_11215</name>
</gene>
<dbReference type="PROSITE" id="PS50850">
    <property type="entry name" value="MFS"/>
    <property type="match status" value="1"/>
</dbReference>
<dbReference type="InterPro" id="IPR011701">
    <property type="entry name" value="MFS"/>
</dbReference>
<organism evidence="9 10">
    <name type="scientific">Chryseomicrobium palamuruense</name>
    <dbReference type="NCBI Taxonomy" id="682973"/>
    <lineage>
        <taxon>Bacteria</taxon>
        <taxon>Bacillati</taxon>
        <taxon>Bacillota</taxon>
        <taxon>Bacilli</taxon>
        <taxon>Bacillales</taxon>
        <taxon>Caryophanaceae</taxon>
        <taxon>Chryseomicrobium</taxon>
    </lineage>
</organism>
<proteinExistence type="predicted"/>
<evidence type="ECO:0000313" key="10">
    <source>
        <dbReference type="Proteomes" id="UP001595733"/>
    </source>
</evidence>
<evidence type="ECO:0000256" key="3">
    <source>
        <dbReference type="ARBA" id="ARBA00022475"/>
    </source>
</evidence>
<feature type="transmembrane region" description="Helical" evidence="7">
    <location>
        <begin position="255"/>
        <end position="271"/>
    </location>
</feature>
<dbReference type="RefSeq" id="WP_378142157.1">
    <property type="nucleotide sequence ID" value="NZ_JBHSEF010000023.1"/>
</dbReference>
<feature type="transmembrane region" description="Helical" evidence="7">
    <location>
        <begin position="369"/>
        <end position="388"/>
    </location>
</feature>
<dbReference type="Gene3D" id="1.20.1250.20">
    <property type="entry name" value="MFS general substrate transporter like domains"/>
    <property type="match status" value="1"/>
</dbReference>
<evidence type="ECO:0000256" key="7">
    <source>
        <dbReference type="SAM" id="Phobius"/>
    </source>
</evidence>
<feature type="transmembrane region" description="Helical" evidence="7">
    <location>
        <begin position="12"/>
        <end position="35"/>
    </location>
</feature>
<feature type="transmembrane region" description="Helical" evidence="7">
    <location>
        <begin position="307"/>
        <end position="328"/>
    </location>
</feature>
<feature type="transmembrane region" description="Helical" evidence="7">
    <location>
        <begin position="283"/>
        <end position="301"/>
    </location>
</feature>
<sequence>MTLFANRNFLLLYFITILSTFGTVVYTFVLPLIIYELSQSALAMSTMRIMDFLPNVLLGVLAGVFVDRINRNVMIRYGGLIKFILSCLMTFIIFSGDVELWHLYILGFFISTVGYTVGNASHAIIPQLFHREQMTDIQAKFSFVNTLITIIGPSIAGALLLLVAYEQLLFVYTLSLFCVWVMSTFLDATATPERPKPQSIAQDIKEGLRELFGNAQLLIPTIAILFINLATSLIIGVLVFYVIDVLGESQEQLGLMYSIGAVGGLLGAQLIKPLRKKWNRGTIFIALHLIDACALVLFFFADSWWQLGLLLAVRTCTTVMTNIIYLAIRQESTPNHLLGRVAGTSSMFMKLALPIGLFIGGIWAEVLPIPYLFLISAGIVIAIFVFMLRSNFHEVV</sequence>
<feature type="domain" description="Major facilitator superfamily (MFS) profile" evidence="8">
    <location>
        <begin position="8"/>
        <end position="393"/>
    </location>
</feature>
<dbReference type="PANTHER" id="PTHR23513">
    <property type="entry name" value="INTEGRAL MEMBRANE EFFLUX PROTEIN-RELATED"/>
    <property type="match status" value="1"/>
</dbReference>
<dbReference type="InterPro" id="IPR036259">
    <property type="entry name" value="MFS_trans_sf"/>
</dbReference>
<keyword evidence="2" id="KW-0813">Transport</keyword>
<dbReference type="InterPro" id="IPR020846">
    <property type="entry name" value="MFS_dom"/>
</dbReference>
<feature type="transmembrane region" description="Helical" evidence="7">
    <location>
        <begin position="73"/>
        <end position="94"/>
    </location>
</feature>
<evidence type="ECO:0000256" key="2">
    <source>
        <dbReference type="ARBA" id="ARBA00022448"/>
    </source>
</evidence>
<reference evidence="10" key="1">
    <citation type="journal article" date="2019" name="Int. J. Syst. Evol. Microbiol.">
        <title>The Global Catalogue of Microorganisms (GCM) 10K type strain sequencing project: providing services to taxonomists for standard genome sequencing and annotation.</title>
        <authorList>
            <consortium name="The Broad Institute Genomics Platform"/>
            <consortium name="The Broad Institute Genome Sequencing Center for Infectious Disease"/>
            <person name="Wu L."/>
            <person name="Ma J."/>
        </authorList>
    </citation>
    <scope>NUCLEOTIDE SEQUENCE [LARGE SCALE GENOMIC DNA]</scope>
    <source>
        <strain evidence="10">CCUG 50353</strain>
    </source>
</reference>
<feature type="transmembrane region" description="Helical" evidence="7">
    <location>
        <begin position="100"/>
        <end position="120"/>
    </location>
</feature>
<keyword evidence="6 7" id="KW-0472">Membrane</keyword>
<feature type="transmembrane region" description="Helical" evidence="7">
    <location>
        <begin position="141"/>
        <end position="163"/>
    </location>
</feature>
<evidence type="ECO:0000256" key="6">
    <source>
        <dbReference type="ARBA" id="ARBA00023136"/>
    </source>
</evidence>
<comment type="subcellular location">
    <subcellularLocation>
        <location evidence="1">Cell membrane</location>
        <topology evidence="1">Multi-pass membrane protein</topology>
    </subcellularLocation>
</comment>
<feature type="transmembrane region" description="Helical" evidence="7">
    <location>
        <begin position="47"/>
        <end position="66"/>
    </location>
</feature>
<feature type="transmembrane region" description="Helical" evidence="7">
    <location>
        <begin position="340"/>
        <end position="363"/>
    </location>
</feature>
<name>A0ABV8UWD1_9BACL</name>
<dbReference type="Pfam" id="PF07690">
    <property type="entry name" value="MFS_1"/>
    <property type="match status" value="1"/>
</dbReference>
<evidence type="ECO:0000256" key="5">
    <source>
        <dbReference type="ARBA" id="ARBA00022989"/>
    </source>
</evidence>
<evidence type="ECO:0000313" key="9">
    <source>
        <dbReference type="EMBL" id="MFC4355622.1"/>
    </source>
</evidence>
<comment type="caution">
    <text evidence="9">The sequence shown here is derived from an EMBL/GenBank/DDBJ whole genome shotgun (WGS) entry which is preliminary data.</text>
</comment>
<keyword evidence="3" id="KW-1003">Cell membrane</keyword>
<evidence type="ECO:0000259" key="8">
    <source>
        <dbReference type="PROSITE" id="PS50850"/>
    </source>
</evidence>